<dbReference type="InterPro" id="IPR003148">
    <property type="entry name" value="RCK_N"/>
</dbReference>
<dbReference type="InterPro" id="IPR006036">
    <property type="entry name" value="K_uptake_TrkA"/>
</dbReference>
<dbReference type="Gene3D" id="3.30.70.1450">
    <property type="entry name" value="Regulator of K+ conductance, C-terminal domain"/>
    <property type="match status" value="2"/>
</dbReference>
<evidence type="ECO:0000259" key="7">
    <source>
        <dbReference type="PROSITE" id="PS51201"/>
    </source>
</evidence>
<dbReference type="Gene3D" id="3.40.50.720">
    <property type="entry name" value="NAD(P)-binding Rossmann-like Domain"/>
    <property type="match status" value="2"/>
</dbReference>
<gene>
    <name evidence="9" type="primary">trkA</name>
    <name evidence="9" type="ORF">E7746_03410</name>
</gene>
<dbReference type="InterPro" id="IPR036721">
    <property type="entry name" value="RCK_C_sf"/>
</dbReference>
<sequence length="444" mass="49268">MKIVIVGAGEVGSHLAKLLSREEQDIILVDDDQGRLSTIDANYNLMTLRGSPTSFNVLKSAGVESCDLFIAVTPDETRNVIACSMAKSIGAQRTVARIDNYEFLDMHNREFFTRIGVNALIYPEYLAAQEIITALNRSWVRHWFELHDGEIILVGVKLRENARIVGMQLKEFAMVEHNFHVSAIKRHHETIIPRGDDRICENDILYFTTTRDHVDELLEICGKVHKRIRKVLIMGGSRIAVRLAALAGDTYKIKIIESNLEKCRRLPEKCPDCDIIYGDARDIDVLREDGISDMDAFIALSDSSETNILACLTAKELGASKTIAEVEDIQFISEAEGLNIGTIINKKLLASSKIFQILLDTDVSSSKCLALADAEVAEIEAKPKSKITRGPVKDLSLTRDMTIAGLIRDGQGMLVHGNTVIQPGDHVVVFCLSGAIHKVEKLFN</sequence>
<keyword evidence="2" id="KW-0813">Transport</keyword>
<evidence type="ECO:0000256" key="1">
    <source>
        <dbReference type="ARBA" id="ARBA00017378"/>
    </source>
</evidence>
<evidence type="ECO:0000313" key="10">
    <source>
        <dbReference type="Proteomes" id="UP000297031"/>
    </source>
</evidence>
<dbReference type="KEGG" id="mgod:E7746_03410"/>
<accession>A0A4P7VMU1</accession>
<reference evidence="9 10" key="1">
    <citation type="submission" date="2019-02" db="EMBL/GenBank/DDBJ databases">
        <title>Isolation and identification of novel species under the genus Muribaculum.</title>
        <authorList>
            <person name="Miyake S."/>
            <person name="Ding Y."/>
            <person name="Low A."/>
            <person name="Soh M."/>
            <person name="Seedorf H."/>
        </authorList>
    </citation>
    <scope>NUCLEOTIDE SEQUENCE [LARGE SCALE GENOMIC DNA]</scope>
    <source>
        <strain evidence="9 10">TLL-A4</strain>
    </source>
</reference>
<dbReference type="PRINTS" id="PR00335">
    <property type="entry name" value="KUPTAKETRKA"/>
</dbReference>
<dbReference type="Pfam" id="PF02080">
    <property type="entry name" value="TrkA_C"/>
    <property type="match status" value="2"/>
</dbReference>
<keyword evidence="6" id="KW-0406">Ion transport</keyword>
<dbReference type="Pfam" id="PF02254">
    <property type="entry name" value="TrkA_N"/>
    <property type="match status" value="2"/>
</dbReference>
<dbReference type="GO" id="GO:0005886">
    <property type="term" value="C:plasma membrane"/>
    <property type="evidence" value="ECO:0007669"/>
    <property type="project" value="InterPro"/>
</dbReference>
<evidence type="ECO:0000256" key="2">
    <source>
        <dbReference type="ARBA" id="ARBA00022448"/>
    </source>
</evidence>
<dbReference type="NCBIfam" id="NF007039">
    <property type="entry name" value="PRK09496.3-2"/>
    <property type="match status" value="1"/>
</dbReference>
<keyword evidence="4" id="KW-0630">Potassium</keyword>
<dbReference type="RefSeq" id="WP_136409837.1">
    <property type="nucleotide sequence ID" value="NZ_CP039393.1"/>
</dbReference>
<protein>
    <recommendedName>
        <fullName evidence="1">Trk system potassium uptake protein TrkA</fullName>
    </recommendedName>
</protein>
<dbReference type="AlphaFoldDB" id="A0A4P7VMU1"/>
<evidence type="ECO:0000256" key="5">
    <source>
        <dbReference type="ARBA" id="ARBA00023027"/>
    </source>
</evidence>
<keyword evidence="10" id="KW-1185">Reference proteome</keyword>
<keyword evidence="3" id="KW-0633">Potassium transport</keyword>
<name>A0A4P7VMU1_9BACT</name>
<dbReference type="SUPFAM" id="SSF116726">
    <property type="entry name" value="TrkA C-terminal domain-like"/>
    <property type="match status" value="2"/>
</dbReference>
<feature type="domain" description="RCK N-terminal" evidence="7">
    <location>
        <begin position="1"/>
        <end position="121"/>
    </location>
</feature>
<feature type="domain" description="RCK C-terminal" evidence="8">
    <location>
        <begin position="364"/>
        <end position="444"/>
    </location>
</feature>
<feature type="domain" description="RCK C-terminal" evidence="8">
    <location>
        <begin position="141"/>
        <end position="223"/>
    </location>
</feature>
<dbReference type="InterPro" id="IPR036291">
    <property type="entry name" value="NAD(P)-bd_dom_sf"/>
</dbReference>
<dbReference type="PANTHER" id="PTHR43833">
    <property type="entry name" value="POTASSIUM CHANNEL PROTEIN 2-RELATED-RELATED"/>
    <property type="match status" value="1"/>
</dbReference>
<dbReference type="InterPro" id="IPR050721">
    <property type="entry name" value="Trk_Ktr_HKT_K-transport"/>
</dbReference>
<evidence type="ECO:0000259" key="8">
    <source>
        <dbReference type="PROSITE" id="PS51202"/>
    </source>
</evidence>
<dbReference type="PROSITE" id="PS51202">
    <property type="entry name" value="RCK_C"/>
    <property type="match status" value="2"/>
</dbReference>
<dbReference type="GO" id="GO:0015079">
    <property type="term" value="F:potassium ion transmembrane transporter activity"/>
    <property type="evidence" value="ECO:0007669"/>
    <property type="project" value="InterPro"/>
</dbReference>
<evidence type="ECO:0000313" key="9">
    <source>
        <dbReference type="EMBL" id="QCD34995.1"/>
    </source>
</evidence>
<proteinExistence type="predicted"/>
<keyword evidence="5" id="KW-0520">NAD</keyword>
<evidence type="ECO:0000256" key="3">
    <source>
        <dbReference type="ARBA" id="ARBA00022538"/>
    </source>
</evidence>
<dbReference type="NCBIfam" id="NF007038">
    <property type="entry name" value="PRK09496.2-6"/>
    <property type="match status" value="1"/>
</dbReference>
<dbReference type="SUPFAM" id="SSF51735">
    <property type="entry name" value="NAD(P)-binding Rossmann-fold domains"/>
    <property type="match status" value="2"/>
</dbReference>
<organism evidence="9 10">
    <name type="scientific">Muribaculum gordoncarteri</name>
    <dbReference type="NCBI Taxonomy" id="2530390"/>
    <lineage>
        <taxon>Bacteria</taxon>
        <taxon>Pseudomonadati</taxon>
        <taxon>Bacteroidota</taxon>
        <taxon>Bacteroidia</taxon>
        <taxon>Bacteroidales</taxon>
        <taxon>Muribaculaceae</taxon>
        <taxon>Muribaculum</taxon>
    </lineage>
</organism>
<dbReference type="OrthoDB" id="9775180at2"/>
<dbReference type="Proteomes" id="UP000297031">
    <property type="component" value="Chromosome"/>
</dbReference>
<dbReference type="EMBL" id="CP039393">
    <property type="protein sequence ID" value="QCD34995.1"/>
    <property type="molecule type" value="Genomic_DNA"/>
</dbReference>
<dbReference type="InterPro" id="IPR006037">
    <property type="entry name" value="RCK_C"/>
</dbReference>
<evidence type="ECO:0000256" key="6">
    <source>
        <dbReference type="ARBA" id="ARBA00023065"/>
    </source>
</evidence>
<dbReference type="PANTHER" id="PTHR43833:SF5">
    <property type="entry name" value="TRK SYSTEM POTASSIUM UPTAKE PROTEIN TRKA"/>
    <property type="match status" value="1"/>
</dbReference>
<feature type="domain" description="RCK N-terminal" evidence="7">
    <location>
        <begin position="228"/>
        <end position="345"/>
    </location>
</feature>
<evidence type="ECO:0000256" key="4">
    <source>
        <dbReference type="ARBA" id="ARBA00022958"/>
    </source>
</evidence>
<dbReference type="PROSITE" id="PS51201">
    <property type="entry name" value="RCK_N"/>
    <property type="match status" value="2"/>
</dbReference>